<protein>
    <submittedName>
        <fullName evidence="2">Uncharacterized protein</fullName>
    </submittedName>
</protein>
<feature type="region of interest" description="Disordered" evidence="1">
    <location>
        <begin position="190"/>
        <end position="289"/>
    </location>
</feature>
<name>A0ABM5K001_DIAVI</name>
<keyword evidence="3" id="KW-1185">Reference proteome</keyword>
<evidence type="ECO:0000256" key="1">
    <source>
        <dbReference type="SAM" id="MobiDB-lite"/>
    </source>
</evidence>
<organism evidence="2 3">
    <name type="scientific">Diabrotica virgifera virgifera</name>
    <name type="common">western corn rootworm</name>
    <dbReference type="NCBI Taxonomy" id="50390"/>
    <lineage>
        <taxon>Eukaryota</taxon>
        <taxon>Metazoa</taxon>
        <taxon>Ecdysozoa</taxon>
        <taxon>Arthropoda</taxon>
        <taxon>Hexapoda</taxon>
        <taxon>Insecta</taxon>
        <taxon>Pterygota</taxon>
        <taxon>Neoptera</taxon>
        <taxon>Endopterygota</taxon>
        <taxon>Coleoptera</taxon>
        <taxon>Polyphaga</taxon>
        <taxon>Cucujiformia</taxon>
        <taxon>Chrysomeloidea</taxon>
        <taxon>Chrysomelidae</taxon>
        <taxon>Galerucinae</taxon>
        <taxon>Diabroticina</taxon>
        <taxon>Diabroticites</taxon>
        <taxon>Diabrotica</taxon>
    </lineage>
</organism>
<dbReference type="RefSeq" id="XP_050503515.1">
    <property type="nucleotide sequence ID" value="XM_050647558.1"/>
</dbReference>
<sequence length="355" mass="41315">MALPAVPQLKKEYLEMIPDFHGDVALLPRFIEICDKLVTKFYNVADPTDFQNEYLTSSILAKIKGEAAINISSCSIKTWENLKDALLNTYADKRDVYTLSIQITHLKQGNESPFEFFQKIQHLLNLQISLLQTRSNRNEQEILGSYFRNLALRVLLRGLKEPLGTFMRTKNPNDMNTALNVLTNDFQIYMGQNNSPKNQNPSSSNNFSNKNKSNSSNYVPPNNFNFQNNNYQRNNNYSQFPKNQYQNTQTRNFNNNQNPSNTSRTSNVFRPNQNQNLPNPTPMTISTNNTFRPNQNYQNRYKPRSQNQNYFARQPQNIIQEELHNIDEINNSDDKNVYQEDNDHFLEEIASDQVE</sequence>
<dbReference type="Proteomes" id="UP001652700">
    <property type="component" value="Unplaced"/>
</dbReference>
<evidence type="ECO:0000313" key="2">
    <source>
        <dbReference type="EnsemblMetazoa" id="XP_050503515.1"/>
    </source>
</evidence>
<feature type="compositionally biased region" description="Low complexity" evidence="1">
    <location>
        <begin position="243"/>
        <end position="278"/>
    </location>
</feature>
<feature type="compositionally biased region" description="Low complexity" evidence="1">
    <location>
        <begin position="193"/>
        <end position="236"/>
    </location>
</feature>
<dbReference type="PANTHER" id="PTHR33223:SF6">
    <property type="entry name" value="CCHC-TYPE DOMAIN-CONTAINING PROTEIN"/>
    <property type="match status" value="1"/>
</dbReference>
<dbReference type="PANTHER" id="PTHR33223">
    <property type="entry name" value="CCHC-TYPE DOMAIN-CONTAINING PROTEIN"/>
    <property type="match status" value="1"/>
</dbReference>
<proteinExistence type="predicted"/>
<accession>A0ABM5K001</accession>
<reference evidence="2" key="1">
    <citation type="submission" date="2025-05" db="UniProtKB">
        <authorList>
            <consortium name="EnsemblMetazoa"/>
        </authorList>
    </citation>
    <scope>IDENTIFICATION</scope>
</reference>
<evidence type="ECO:0000313" key="3">
    <source>
        <dbReference type="Proteomes" id="UP001652700"/>
    </source>
</evidence>
<dbReference type="GeneID" id="126882585"/>
<dbReference type="EnsemblMetazoa" id="XM_050647558.1">
    <property type="protein sequence ID" value="XP_050503515.1"/>
    <property type="gene ID" value="LOC126882585"/>
</dbReference>